<feature type="domain" description="Orc1-like AAA ATPase" evidence="5">
    <location>
        <begin position="392"/>
        <end position="597"/>
    </location>
</feature>
<evidence type="ECO:0000256" key="1">
    <source>
        <dbReference type="ARBA" id="ARBA00022741"/>
    </source>
</evidence>
<dbReference type="Gene3D" id="1.25.40.10">
    <property type="entry name" value="Tetratricopeptide repeat domain"/>
    <property type="match status" value="1"/>
</dbReference>
<dbReference type="GO" id="GO:0005524">
    <property type="term" value="F:ATP binding"/>
    <property type="evidence" value="ECO:0007669"/>
    <property type="project" value="UniProtKB-KW"/>
</dbReference>
<evidence type="ECO:0000313" key="6">
    <source>
        <dbReference type="EMBL" id="EDM79880.1"/>
    </source>
</evidence>
<keyword evidence="3" id="KW-0175">Coiled coil</keyword>
<evidence type="ECO:0000256" key="3">
    <source>
        <dbReference type="SAM" id="Coils"/>
    </source>
</evidence>
<dbReference type="GO" id="GO:0004016">
    <property type="term" value="F:adenylate cyclase activity"/>
    <property type="evidence" value="ECO:0007669"/>
    <property type="project" value="TreeGrafter"/>
</dbReference>
<protein>
    <submittedName>
        <fullName evidence="6">Adenylate/guanylate cyclase</fullName>
    </submittedName>
</protein>
<dbReference type="SUPFAM" id="SSF52540">
    <property type="entry name" value="P-loop containing nucleoside triphosphate hydrolases"/>
    <property type="match status" value="1"/>
</dbReference>
<feature type="coiled-coil region" evidence="3">
    <location>
        <begin position="749"/>
        <end position="776"/>
    </location>
</feature>
<dbReference type="InterPro" id="IPR011990">
    <property type="entry name" value="TPR-like_helical_dom_sf"/>
</dbReference>
<dbReference type="RefSeq" id="WP_006970892.1">
    <property type="nucleotide sequence ID" value="NZ_ABCS01000015.1"/>
</dbReference>
<dbReference type="InterPro" id="IPR041664">
    <property type="entry name" value="AAA_16"/>
</dbReference>
<dbReference type="InterPro" id="IPR024983">
    <property type="entry name" value="CHAT_dom"/>
</dbReference>
<sequence length="1237" mass="138590">MTEVFYDQLLLDLKRDDQGSCTVTIRVESGRSQGAQADLDARVSLDPDALRVCDTAERYAQTLTEQLFAAAELRECFVEAEKTAQTRGDFLRVVVRIHPSADDLHGLRWELLRHPVTEKPLATNERVLLSRFLFSDNERPVELRSRPQLRALVAIAAPVGKRAERTKLASVDFEAERARAEAGLEGMAIEVLGGPENPCTRARLLDALRGEVDVLYLVCHGRFSRRNEGEWRLILQNEAGDVDYVGDLLDQLGNLQRLPQLAILLSCESAGDGRYEPKPSIQQTLAGGLAKAGVAAVVAMQGRISMATAERMMPVLLRQLQADGRVDRALAAARALVWDRHDAWMPALYSRMKSGQVFAPEPSARPLAERLDEAFAADPLPSSEEVEPDPDLFQRDAQLAALHEALRESQGQGPRACVIRGDMGTGKTELARSFVSQALRADPSLIAVVADDASFLQRKSTYLAIREALKLLFGGIEAGRLLSESDAESVQRCRALTTELAEPLVEEVPTLLSSMLSTTAPLRRALAEDGAQEGIGLEATQISQDDLREQFCKLLLSLQGARPLLLVFENMQWVDDVSIGLLQDFLSRKASARVLFVFTYRPADLVMEGKQQHAFSRLQRRLERDKMMLPALDLDAIEARERRRFVDAFIDAEYAPNAIDEDFRESLFEHTQGNPLFVRELICALEERGAMFEDAAQGWTVDAGFRWDEFPRSLESTVEERLSQLDDEHREILDVASVDGLTFRVKSLVEVLGQSERQLERQLNRYLEERHRLVEDGGVQRLGEQRTTLFRFSHPLVRQYIYDGLSRSERRRYHRYVAEQIEALYEGRLDEVAMLLAHHYEQTGDNLDAAKYLQIEARHAARVGANTTAIEHLQHGLELCATADPEEGEQTRMQLELDLQNDLGAAFKVEQGWLADDTVQAYQRARELAEHLLDDAELARTLFGLWAPRICRGELPEASALATQCLAIGQQRGDTGIILQAQAALGNTLFWSSRWEDAVAACSQVLELFDPAVHGEHIAEYGQDPRVLAYMFLTLSLSILGRVDEALDQREKMLELVRELEHPFTLAMGLNTAVWVAWQHRDGPGCQHWGTELVQLYAQRHLAPMYLSLGQMYAAAGDALVGRSVGRLAIIEKAWEQQVERVPVVQSIYRLIEAEIRSGTGDIDGALEAIEEGKRGDERQGQDCYLAELLRMQAQCLAERDPPQSLELLEQSIAVAQRQGARLFEQRARAQLERTQG</sequence>
<evidence type="ECO:0000259" key="5">
    <source>
        <dbReference type="Pfam" id="PF13191"/>
    </source>
</evidence>
<reference evidence="6 7" key="1">
    <citation type="submission" date="2007-06" db="EMBL/GenBank/DDBJ databases">
        <authorList>
            <person name="Shimkets L."/>
            <person name="Ferriera S."/>
            <person name="Johnson J."/>
            <person name="Kravitz S."/>
            <person name="Beeson K."/>
            <person name="Sutton G."/>
            <person name="Rogers Y.-H."/>
            <person name="Friedman R."/>
            <person name="Frazier M."/>
            <person name="Venter J.C."/>
        </authorList>
    </citation>
    <scope>NUCLEOTIDE SEQUENCE [LARGE SCALE GENOMIC DNA]</scope>
    <source>
        <strain evidence="6 7">SIR-1</strain>
    </source>
</reference>
<keyword evidence="2" id="KW-0067">ATP-binding</keyword>
<proteinExistence type="predicted"/>
<name>A6G2E3_9BACT</name>
<dbReference type="PANTHER" id="PTHR16305">
    <property type="entry name" value="TESTICULAR SOLUBLE ADENYLYL CYCLASE"/>
    <property type="match status" value="1"/>
</dbReference>
<keyword evidence="7" id="KW-1185">Reference proteome</keyword>
<dbReference type="EMBL" id="ABCS01000015">
    <property type="protein sequence ID" value="EDM79880.1"/>
    <property type="molecule type" value="Genomic_DNA"/>
</dbReference>
<dbReference type="SUPFAM" id="SSF48452">
    <property type="entry name" value="TPR-like"/>
    <property type="match status" value="1"/>
</dbReference>
<feature type="domain" description="CHAT" evidence="4">
    <location>
        <begin position="58"/>
        <end position="339"/>
    </location>
</feature>
<dbReference type="GO" id="GO:0005737">
    <property type="term" value="C:cytoplasm"/>
    <property type="evidence" value="ECO:0007669"/>
    <property type="project" value="TreeGrafter"/>
</dbReference>
<dbReference type="InterPro" id="IPR027417">
    <property type="entry name" value="P-loop_NTPase"/>
</dbReference>
<gene>
    <name evidence="6" type="ORF">PPSIR1_22601</name>
</gene>
<evidence type="ECO:0000256" key="2">
    <source>
        <dbReference type="ARBA" id="ARBA00022840"/>
    </source>
</evidence>
<dbReference type="eggNOG" id="COG4995">
    <property type="taxonomic scope" value="Bacteria"/>
</dbReference>
<dbReference type="OrthoDB" id="222290at2"/>
<organism evidence="6 7">
    <name type="scientific">Plesiocystis pacifica SIR-1</name>
    <dbReference type="NCBI Taxonomy" id="391625"/>
    <lineage>
        <taxon>Bacteria</taxon>
        <taxon>Pseudomonadati</taxon>
        <taxon>Myxococcota</taxon>
        <taxon>Polyangia</taxon>
        <taxon>Nannocystales</taxon>
        <taxon>Nannocystaceae</taxon>
        <taxon>Plesiocystis</taxon>
    </lineage>
</organism>
<dbReference type="eggNOG" id="COG3899">
    <property type="taxonomic scope" value="Bacteria"/>
</dbReference>
<dbReference type="Proteomes" id="UP000005801">
    <property type="component" value="Unassembled WGS sequence"/>
</dbReference>
<dbReference type="Gene3D" id="3.40.50.300">
    <property type="entry name" value="P-loop containing nucleotide triphosphate hydrolases"/>
    <property type="match status" value="1"/>
</dbReference>
<keyword evidence="1" id="KW-0547">Nucleotide-binding</keyword>
<evidence type="ECO:0000313" key="7">
    <source>
        <dbReference type="Proteomes" id="UP000005801"/>
    </source>
</evidence>
<dbReference type="Pfam" id="PF12770">
    <property type="entry name" value="CHAT"/>
    <property type="match status" value="1"/>
</dbReference>
<evidence type="ECO:0000259" key="4">
    <source>
        <dbReference type="Pfam" id="PF12770"/>
    </source>
</evidence>
<comment type="caution">
    <text evidence="6">The sequence shown here is derived from an EMBL/GenBank/DDBJ whole genome shotgun (WGS) entry which is preliminary data.</text>
</comment>
<dbReference type="STRING" id="391625.PPSIR1_22601"/>
<accession>A6G2E3</accession>
<dbReference type="Pfam" id="PF13191">
    <property type="entry name" value="AAA_16"/>
    <property type="match status" value="1"/>
</dbReference>
<dbReference type="PANTHER" id="PTHR16305:SF28">
    <property type="entry name" value="GUANYLATE CYCLASE DOMAIN-CONTAINING PROTEIN"/>
    <property type="match status" value="1"/>
</dbReference>
<dbReference type="AlphaFoldDB" id="A6G2E3"/>